<organism evidence="1 2">
    <name type="scientific">Ferrimonas marina</name>
    <dbReference type="NCBI Taxonomy" id="299255"/>
    <lineage>
        <taxon>Bacteria</taxon>
        <taxon>Pseudomonadati</taxon>
        <taxon>Pseudomonadota</taxon>
        <taxon>Gammaproteobacteria</taxon>
        <taxon>Alteromonadales</taxon>
        <taxon>Ferrimonadaceae</taxon>
        <taxon>Ferrimonas</taxon>
    </lineage>
</organism>
<keyword evidence="2" id="KW-1185">Reference proteome</keyword>
<reference evidence="1 2" key="1">
    <citation type="submission" date="2016-11" db="EMBL/GenBank/DDBJ databases">
        <authorList>
            <person name="Jaros S."/>
            <person name="Januszkiewicz K."/>
            <person name="Wedrychowicz H."/>
        </authorList>
    </citation>
    <scope>NUCLEOTIDE SEQUENCE [LARGE SCALE GENOMIC DNA]</scope>
    <source>
        <strain evidence="1 2">DSM 16917</strain>
    </source>
</reference>
<dbReference type="EMBL" id="FQXG01000003">
    <property type="protein sequence ID" value="SHH58120.1"/>
    <property type="molecule type" value="Genomic_DNA"/>
</dbReference>
<evidence type="ECO:0000313" key="2">
    <source>
        <dbReference type="Proteomes" id="UP000184268"/>
    </source>
</evidence>
<dbReference type="AlphaFoldDB" id="A0A1M5U5F3"/>
<dbReference type="RefSeq" id="WP_067655597.1">
    <property type="nucleotide sequence ID" value="NZ_FQXG01000003.1"/>
</dbReference>
<dbReference type="Proteomes" id="UP000184268">
    <property type="component" value="Unassembled WGS sequence"/>
</dbReference>
<accession>A0A1M5U5F3</accession>
<sequence>MAKYREVLARDVRGGWRNEGRRALARLDEGLPKYAAEGELLKSRYVELNKDVGNVVEGVFSQFKEQLLEQFRNNGWENRTAVETSLNSALPSGKAQLKKFLRDSAKLDLGTETELTRTLVIEARQCAEELIALDVEVKGYDGLVVTQGQKRDAVVKRQAAEKEEARRVGHKDVKYAVKFAEELVEQSREGIIQEMARRTERHQEAMIAAIKDADYVWQSYAPRKRDKALPYHQFGGSDLVTVADTEYDPERGCEVFVIKPKAERDRVIKERAETAYQYLKDEFVGKLSKKIGGILVARGDLKEGGLSSPPLRVSSNIEALVTAEFEDGGRFNVRAQSVTVYKHNIKNGFCEQYRFSFHDCYFGDGRKLPYPDLDRVSIHFAGIKPKREVGPSR</sequence>
<name>A0A1M5U5F3_9GAMM</name>
<gene>
    <name evidence="1" type="ORF">SAMN02745129_2413</name>
</gene>
<evidence type="ECO:0000313" key="1">
    <source>
        <dbReference type="EMBL" id="SHH58120.1"/>
    </source>
</evidence>
<protein>
    <submittedName>
        <fullName evidence="1">Uncharacterized protein</fullName>
    </submittedName>
</protein>
<proteinExistence type="predicted"/>